<accession>A0A392TQI2</accession>
<comment type="caution">
    <text evidence="2">The sequence shown here is derived from an EMBL/GenBank/DDBJ whole genome shotgun (WGS) entry which is preliminary data.</text>
</comment>
<protein>
    <submittedName>
        <fullName evidence="2">Uncharacterized protein</fullName>
    </submittedName>
</protein>
<evidence type="ECO:0000313" key="3">
    <source>
        <dbReference type="Proteomes" id="UP000265520"/>
    </source>
</evidence>
<organism evidence="2 3">
    <name type="scientific">Trifolium medium</name>
    <dbReference type="NCBI Taxonomy" id="97028"/>
    <lineage>
        <taxon>Eukaryota</taxon>
        <taxon>Viridiplantae</taxon>
        <taxon>Streptophyta</taxon>
        <taxon>Embryophyta</taxon>
        <taxon>Tracheophyta</taxon>
        <taxon>Spermatophyta</taxon>
        <taxon>Magnoliopsida</taxon>
        <taxon>eudicotyledons</taxon>
        <taxon>Gunneridae</taxon>
        <taxon>Pentapetalae</taxon>
        <taxon>rosids</taxon>
        <taxon>fabids</taxon>
        <taxon>Fabales</taxon>
        <taxon>Fabaceae</taxon>
        <taxon>Papilionoideae</taxon>
        <taxon>50 kb inversion clade</taxon>
        <taxon>NPAAA clade</taxon>
        <taxon>Hologalegina</taxon>
        <taxon>IRL clade</taxon>
        <taxon>Trifolieae</taxon>
        <taxon>Trifolium</taxon>
    </lineage>
</organism>
<proteinExistence type="predicted"/>
<feature type="compositionally biased region" description="Polar residues" evidence="1">
    <location>
        <begin position="34"/>
        <end position="62"/>
    </location>
</feature>
<reference evidence="2 3" key="1">
    <citation type="journal article" date="2018" name="Front. Plant Sci.">
        <title>Red Clover (Trifolium pratense) and Zigzag Clover (T. medium) - A Picture of Genomic Similarities and Differences.</title>
        <authorList>
            <person name="Dluhosova J."/>
            <person name="Istvanek J."/>
            <person name="Nedelnik J."/>
            <person name="Repkova J."/>
        </authorList>
    </citation>
    <scope>NUCLEOTIDE SEQUENCE [LARGE SCALE GENOMIC DNA]</scope>
    <source>
        <strain evidence="3">cv. 10/8</strain>
        <tissue evidence="2">Leaf</tissue>
    </source>
</reference>
<dbReference type="Proteomes" id="UP000265520">
    <property type="component" value="Unassembled WGS sequence"/>
</dbReference>
<sequence length="84" mass="9296">CALHCPSKNEVLHEQRAGSYSTRGHKFGEEMLRSCNQRSRLHRQSSQLGEEAQANTPTSRTKCQLGEIGQPSFQEGKQGGKEAP</sequence>
<feature type="region of interest" description="Disordered" evidence="1">
    <location>
        <begin position="1"/>
        <end position="84"/>
    </location>
</feature>
<dbReference type="AlphaFoldDB" id="A0A392TQI2"/>
<name>A0A392TQI2_9FABA</name>
<keyword evidence="3" id="KW-1185">Reference proteome</keyword>
<dbReference type="EMBL" id="LXQA010612861">
    <property type="protein sequence ID" value="MCI62105.1"/>
    <property type="molecule type" value="Genomic_DNA"/>
</dbReference>
<evidence type="ECO:0000313" key="2">
    <source>
        <dbReference type="EMBL" id="MCI62105.1"/>
    </source>
</evidence>
<feature type="non-terminal residue" evidence="2">
    <location>
        <position position="1"/>
    </location>
</feature>
<evidence type="ECO:0000256" key="1">
    <source>
        <dbReference type="SAM" id="MobiDB-lite"/>
    </source>
</evidence>